<dbReference type="Gene3D" id="3.40.50.300">
    <property type="entry name" value="P-loop containing nucleotide triphosphate hydrolases"/>
    <property type="match status" value="1"/>
</dbReference>
<protein>
    <submittedName>
        <fullName evidence="3">P-loop containing nucleoside triphosphate hydrolase protein</fullName>
    </submittedName>
</protein>
<dbReference type="InterPro" id="IPR006703">
    <property type="entry name" value="G_AIG1"/>
</dbReference>
<feature type="non-terminal residue" evidence="3">
    <location>
        <position position="211"/>
    </location>
</feature>
<dbReference type="SUPFAM" id="SSF52540">
    <property type="entry name" value="P-loop containing nucleoside triphosphate hydrolases"/>
    <property type="match status" value="1"/>
</dbReference>
<reference evidence="3" key="1">
    <citation type="submission" date="2023-06" db="EMBL/GenBank/DDBJ databases">
        <title>Genome-scale phylogeny and comparative genomics of the fungal order Sordariales.</title>
        <authorList>
            <consortium name="Lawrence Berkeley National Laboratory"/>
            <person name="Hensen N."/>
            <person name="Bonometti L."/>
            <person name="Westerberg I."/>
            <person name="Brannstrom I.O."/>
            <person name="Guillou S."/>
            <person name="Cros-Aarteil S."/>
            <person name="Calhoun S."/>
            <person name="Haridas S."/>
            <person name="Kuo A."/>
            <person name="Mondo S."/>
            <person name="Pangilinan J."/>
            <person name="Riley R."/>
            <person name="Labutti K."/>
            <person name="Andreopoulos B."/>
            <person name="Lipzen A."/>
            <person name="Chen C."/>
            <person name="Yanf M."/>
            <person name="Daum C."/>
            <person name="Ng V."/>
            <person name="Clum A."/>
            <person name="Steindorff A."/>
            <person name="Ohm R."/>
            <person name="Martin F."/>
            <person name="Silar P."/>
            <person name="Natvig D."/>
            <person name="Lalanne C."/>
            <person name="Gautier V."/>
            <person name="Ament-Velasquez S.L."/>
            <person name="Kruys A."/>
            <person name="Hutchinson M.I."/>
            <person name="Powell A.J."/>
            <person name="Barry K."/>
            <person name="Miller A.N."/>
            <person name="Grigoriev I.V."/>
            <person name="Debuchy R."/>
            <person name="Gladieux P."/>
            <person name="Thoren M.H."/>
            <person name="Johannesson H."/>
        </authorList>
    </citation>
    <scope>NUCLEOTIDE SEQUENCE</scope>
    <source>
        <strain evidence="3">CBS 540.89</strain>
    </source>
</reference>
<dbReference type="GO" id="GO:0016787">
    <property type="term" value="F:hydrolase activity"/>
    <property type="evidence" value="ECO:0007669"/>
    <property type="project" value="UniProtKB-KW"/>
</dbReference>
<evidence type="ECO:0000313" key="3">
    <source>
        <dbReference type="EMBL" id="KAK0726650.1"/>
    </source>
</evidence>
<gene>
    <name evidence="3" type="ORF">B0T21DRAFT_267917</name>
</gene>
<sequence length="211" mass="23628">DSHGMVMVMGVTGSGKSTFVNLLKPGAVRVEHGLHSAPEPPQAVKLVLDRRHRRSVTVVDTPGFDDTQRSGSTVLKEILRYLSVQYTLNIPLKGIIYLHQIHETRMRGSATQYLKTLQSLCSGPDALKNVIFVTTRWDMVKNQEDGMRREQELIDDWLSPMLEKGATVMRFHGSPAEAQAMVSRLVSSEESLVLDVQRELVDDEKSISETQ</sequence>
<evidence type="ECO:0000313" key="4">
    <source>
        <dbReference type="Proteomes" id="UP001172159"/>
    </source>
</evidence>
<proteinExistence type="predicted"/>
<keyword evidence="1" id="KW-0547">Nucleotide-binding</keyword>
<keyword evidence="4" id="KW-1185">Reference proteome</keyword>
<accession>A0AA40E4D0</accession>
<name>A0AA40E4D0_9PEZI</name>
<dbReference type="Proteomes" id="UP001172159">
    <property type="component" value="Unassembled WGS sequence"/>
</dbReference>
<dbReference type="EMBL" id="JAUKTV010000010">
    <property type="protein sequence ID" value="KAK0726650.1"/>
    <property type="molecule type" value="Genomic_DNA"/>
</dbReference>
<organism evidence="3 4">
    <name type="scientific">Apiosordaria backusii</name>
    <dbReference type="NCBI Taxonomy" id="314023"/>
    <lineage>
        <taxon>Eukaryota</taxon>
        <taxon>Fungi</taxon>
        <taxon>Dikarya</taxon>
        <taxon>Ascomycota</taxon>
        <taxon>Pezizomycotina</taxon>
        <taxon>Sordariomycetes</taxon>
        <taxon>Sordariomycetidae</taxon>
        <taxon>Sordariales</taxon>
        <taxon>Lasiosphaeriaceae</taxon>
        <taxon>Apiosordaria</taxon>
    </lineage>
</organism>
<feature type="non-terminal residue" evidence="3">
    <location>
        <position position="1"/>
    </location>
</feature>
<evidence type="ECO:0000256" key="1">
    <source>
        <dbReference type="ARBA" id="ARBA00022741"/>
    </source>
</evidence>
<evidence type="ECO:0000259" key="2">
    <source>
        <dbReference type="Pfam" id="PF04548"/>
    </source>
</evidence>
<dbReference type="AlphaFoldDB" id="A0AA40E4D0"/>
<dbReference type="InterPro" id="IPR027417">
    <property type="entry name" value="P-loop_NTPase"/>
</dbReference>
<dbReference type="GO" id="GO:0005525">
    <property type="term" value="F:GTP binding"/>
    <property type="evidence" value="ECO:0007669"/>
    <property type="project" value="InterPro"/>
</dbReference>
<dbReference type="Pfam" id="PF04548">
    <property type="entry name" value="AIG1"/>
    <property type="match status" value="1"/>
</dbReference>
<comment type="caution">
    <text evidence="3">The sequence shown here is derived from an EMBL/GenBank/DDBJ whole genome shotgun (WGS) entry which is preliminary data.</text>
</comment>
<keyword evidence="3" id="KW-0378">Hydrolase</keyword>
<feature type="domain" description="AIG1-type G" evidence="2">
    <location>
        <begin position="6"/>
        <end position="144"/>
    </location>
</feature>